<dbReference type="SUPFAM" id="SSF56672">
    <property type="entry name" value="DNA/RNA polymerases"/>
    <property type="match status" value="1"/>
</dbReference>
<dbReference type="GO" id="GO:0003684">
    <property type="term" value="F:damaged DNA binding"/>
    <property type="evidence" value="ECO:0007669"/>
    <property type="project" value="InterPro"/>
</dbReference>
<dbReference type="FunFam" id="3.30.1490.100:FF:000004">
    <property type="entry name" value="DNA polymerase IV"/>
    <property type="match status" value="1"/>
</dbReference>
<gene>
    <name evidence="13" type="primary">dinB</name>
    <name evidence="16" type="ORF">D9V32_11280</name>
</gene>
<keyword evidence="13" id="KW-0963">Cytoplasm</keyword>
<evidence type="ECO:0000256" key="12">
    <source>
        <dbReference type="ARBA" id="ARBA00049244"/>
    </source>
</evidence>
<evidence type="ECO:0000256" key="11">
    <source>
        <dbReference type="ARBA" id="ARBA00025589"/>
    </source>
</evidence>
<comment type="subcellular location">
    <subcellularLocation>
        <location evidence="13">Cytoplasm</location>
    </subcellularLocation>
</comment>
<evidence type="ECO:0000256" key="14">
    <source>
        <dbReference type="SAM" id="MobiDB-lite"/>
    </source>
</evidence>
<protein>
    <recommendedName>
        <fullName evidence="13">DNA polymerase IV</fullName>
        <shortName evidence="13">Pol IV</shortName>
        <ecNumber evidence="13">2.7.7.7</ecNumber>
    </recommendedName>
</protein>
<evidence type="ECO:0000256" key="9">
    <source>
        <dbReference type="ARBA" id="ARBA00022932"/>
    </source>
</evidence>
<dbReference type="PANTHER" id="PTHR11076">
    <property type="entry name" value="DNA REPAIR POLYMERASE UMUC / TRANSFERASE FAMILY MEMBER"/>
    <property type="match status" value="1"/>
</dbReference>
<dbReference type="GO" id="GO:0006281">
    <property type="term" value="P:DNA repair"/>
    <property type="evidence" value="ECO:0007669"/>
    <property type="project" value="UniProtKB-UniRule"/>
</dbReference>
<evidence type="ECO:0000313" key="16">
    <source>
        <dbReference type="EMBL" id="RLP75000.1"/>
    </source>
</evidence>
<keyword evidence="13" id="KW-0238">DNA-binding</keyword>
<dbReference type="Pfam" id="PF11799">
    <property type="entry name" value="IMS_C"/>
    <property type="match status" value="1"/>
</dbReference>
<dbReference type="GO" id="GO:0006261">
    <property type="term" value="P:DNA-templated DNA replication"/>
    <property type="evidence" value="ECO:0007669"/>
    <property type="project" value="UniProtKB-UniRule"/>
</dbReference>
<dbReference type="GO" id="GO:0042276">
    <property type="term" value="P:error-prone translesion synthesis"/>
    <property type="evidence" value="ECO:0007669"/>
    <property type="project" value="TreeGrafter"/>
</dbReference>
<evidence type="ECO:0000256" key="3">
    <source>
        <dbReference type="ARBA" id="ARBA00022679"/>
    </source>
</evidence>
<evidence type="ECO:0000256" key="10">
    <source>
        <dbReference type="ARBA" id="ARBA00023204"/>
    </source>
</evidence>
<dbReference type="Gene3D" id="3.30.70.270">
    <property type="match status" value="1"/>
</dbReference>
<comment type="similarity">
    <text evidence="1 13">Belongs to the DNA polymerase type-Y family.</text>
</comment>
<feature type="active site" evidence="13">
    <location>
        <position position="122"/>
    </location>
</feature>
<dbReference type="InterPro" id="IPR017961">
    <property type="entry name" value="DNA_pol_Y-fam_little_finger"/>
</dbReference>
<dbReference type="InterPro" id="IPR001126">
    <property type="entry name" value="UmuC"/>
</dbReference>
<sequence>MSKQDGRERVVSAVDADDSETPIMHIDMDAFFASVSLLNRPEDAHRPVAIGHVAGRSVVSTANYAARRYGVNAAMPMARALQLCPNLLVIEPDFTAYRHYSGIVMNIFREMTPMVEVLGIDEAFLDVSGARRLLGSPTEIGHEIRRRVREQTGLACTVGIAATKFVAKIASGKGKPDGLLVIPKSETVAFLRPLPIRALWGVGAKTAESLERLALRTVADVADAPERQLVRAVGPATALKLQQLARGHDPRRVEPAVAAEKSIGHEVTFEHSITDPRAIRRELLGLSDRVAARLRAAEMSARTVAIKVRFDDFTTLSRSRTLAEPTHVARRIYEEASDMVDALEIAGRPVRLIGVRGEQLQTGTDPRAALWDPDEEWREAETTIDSLRARFGSAAIMSASLLDRAAPTPSVPPHGIVRDHIEPYDH</sequence>
<evidence type="ECO:0000256" key="5">
    <source>
        <dbReference type="ARBA" id="ARBA00022705"/>
    </source>
</evidence>
<dbReference type="CDD" id="cd03586">
    <property type="entry name" value="PolY_Pol_IV_kappa"/>
    <property type="match status" value="1"/>
</dbReference>
<dbReference type="GO" id="GO:0003887">
    <property type="term" value="F:DNA-directed DNA polymerase activity"/>
    <property type="evidence" value="ECO:0007669"/>
    <property type="project" value="UniProtKB-UniRule"/>
</dbReference>
<keyword evidence="6 13" id="KW-0479">Metal-binding</keyword>
<keyword evidence="10 13" id="KW-0234">DNA repair</keyword>
<evidence type="ECO:0000313" key="17">
    <source>
        <dbReference type="Proteomes" id="UP000272503"/>
    </source>
</evidence>
<dbReference type="Gene3D" id="1.10.150.20">
    <property type="entry name" value="5' to 3' exonuclease, C-terminal subdomain"/>
    <property type="match status" value="1"/>
</dbReference>
<comment type="subunit">
    <text evidence="13">Monomer.</text>
</comment>
<reference evidence="16 17" key="1">
    <citation type="submission" date="2018-10" db="EMBL/GenBank/DDBJ databases">
        <authorList>
            <person name="Li J."/>
        </authorList>
    </citation>
    <scope>NUCLEOTIDE SEQUENCE [LARGE SCALE GENOMIC DNA]</scope>
    <source>
        <strain evidence="16 17">IF 016277</strain>
    </source>
</reference>
<dbReference type="InterPro" id="IPR036775">
    <property type="entry name" value="DNA_pol_Y-fam_lit_finger_sf"/>
</dbReference>
<dbReference type="InterPro" id="IPR024728">
    <property type="entry name" value="PolY_HhH_motif"/>
</dbReference>
<feature type="domain" description="UmuC" evidence="15">
    <location>
        <begin position="23"/>
        <end position="203"/>
    </location>
</feature>
<keyword evidence="3 13" id="KW-0808">Transferase</keyword>
<comment type="catalytic activity">
    <reaction evidence="12 13">
        <text>DNA(n) + a 2'-deoxyribonucleoside 5'-triphosphate = DNA(n+1) + diphosphate</text>
        <dbReference type="Rhea" id="RHEA:22508"/>
        <dbReference type="Rhea" id="RHEA-COMP:17339"/>
        <dbReference type="Rhea" id="RHEA-COMP:17340"/>
        <dbReference type="ChEBI" id="CHEBI:33019"/>
        <dbReference type="ChEBI" id="CHEBI:61560"/>
        <dbReference type="ChEBI" id="CHEBI:173112"/>
        <dbReference type="EC" id="2.7.7.7"/>
    </reaction>
</comment>
<dbReference type="RefSeq" id="WP_121649004.1">
    <property type="nucleotide sequence ID" value="NZ_RCUX01000008.1"/>
</dbReference>
<dbReference type="InterPro" id="IPR043502">
    <property type="entry name" value="DNA/RNA_pol_sf"/>
</dbReference>
<keyword evidence="7 13" id="KW-0227">DNA damage</keyword>
<dbReference type="InterPro" id="IPR043128">
    <property type="entry name" value="Rev_trsase/Diguanyl_cyclase"/>
</dbReference>
<comment type="function">
    <text evidence="11 13">Poorly processive, error-prone DNA polymerase involved in untargeted mutagenesis. Copies undamaged DNA at stalled replication forks, which arise in vivo from mismatched or misaligned primer ends. These misaligned primers can be extended by PolIV. Exhibits no 3'-5' exonuclease (proofreading) activity. May be involved in translesional synthesis, in conjunction with the beta clamp from PolIII.</text>
</comment>
<keyword evidence="5 13" id="KW-0235">DNA replication</keyword>
<comment type="caution">
    <text evidence="16">The sequence shown here is derived from an EMBL/GenBank/DDBJ whole genome shotgun (WGS) entry which is preliminary data.</text>
</comment>
<evidence type="ECO:0000256" key="2">
    <source>
        <dbReference type="ARBA" id="ARBA00022457"/>
    </source>
</evidence>
<feature type="compositionally biased region" description="Basic and acidic residues" evidence="14">
    <location>
        <begin position="416"/>
        <end position="426"/>
    </location>
</feature>
<dbReference type="AlphaFoldDB" id="A0A3L7A563"/>
<dbReference type="InterPro" id="IPR022880">
    <property type="entry name" value="DNApol_IV"/>
</dbReference>
<dbReference type="GO" id="GO:0005829">
    <property type="term" value="C:cytosol"/>
    <property type="evidence" value="ECO:0007669"/>
    <property type="project" value="TreeGrafter"/>
</dbReference>
<feature type="binding site" evidence="13">
    <location>
        <position position="27"/>
    </location>
    <ligand>
        <name>Mg(2+)</name>
        <dbReference type="ChEBI" id="CHEBI:18420"/>
    </ligand>
</feature>
<keyword evidence="2 13" id="KW-0515">Mutator protein</keyword>
<evidence type="ECO:0000259" key="15">
    <source>
        <dbReference type="PROSITE" id="PS50173"/>
    </source>
</evidence>
<name>A0A3L7A563_9MICO</name>
<keyword evidence="9 13" id="KW-0239">DNA-directed DNA polymerase</keyword>
<keyword evidence="17" id="KW-1185">Reference proteome</keyword>
<dbReference type="Gene3D" id="3.40.1170.60">
    <property type="match status" value="1"/>
</dbReference>
<feature type="site" description="Substrate discrimination" evidence="13">
    <location>
        <position position="32"/>
    </location>
</feature>
<dbReference type="OrthoDB" id="9808813at2"/>
<dbReference type="GO" id="GO:0009432">
    <property type="term" value="P:SOS response"/>
    <property type="evidence" value="ECO:0007669"/>
    <property type="project" value="TreeGrafter"/>
</dbReference>
<evidence type="ECO:0000256" key="1">
    <source>
        <dbReference type="ARBA" id="ARBA00010945"/>
    </source>
</evidence>
<dbReference type="NCBIfam" id="NF002677">
    <property type="entry name" value="PRK02406.1"/>
    <property type="match status" value="1"/>
</dbReference>
<evidence type="ECO:0000256" key="8">
    <source>
        <dbReference type="ARBA" id="ARBA00022842"/>
    </source>
</evidence>
<comment type="cofactor">
    <cofactor evidence="13">
        <name>Mg(2+)</name>
        <dbReference type="ChEBI" id="CHEBI:18420"/>
    </cofactor>
    <text evidence="13">Binds 2 magnesium ions per subunit.</text>
</comment>
<dbReference type="Pfam" id="PF11798">
    <property type="entry name" value="IMS_HHH"/>
    <property type="match status" value="1"/>
</dbReference>
<evidence type="ECO:0000256" key="13">
    <source>
        <dbReference type="HAMAP-Rule" id="MF_01113"/>
    </source>
</evidence>
<feature type="binding site" evidence="13">
    <location>
        <position position="121"/>
    </location>
    <ligand>
        <name>Mg(2+)</name>
        <dbReference type="ChEBI" id="CHEBI:18420"/>
    </ligand>
</feature>
<dbReference type="NCBIfam" id="NF003015">
    <property type="entry name" value="PRK03858.1"/>
    <property type="match status" value="1"/>
</dbReference>
<dbReference type="Pfam" id="PF00817">
    <property type="entry name" value="IMS"/>
    <property type="match status" value="1"/>
</dbReference>
<dbReference type="GO" id="GO:0000287">
    <property type="term" value="F:magnesium ion binding"/>
    <property type="evidence" value="ECO:0007669"/>
    <property type="project" value="UniProtKB-UniRule"/>
</dbReference>
<evidence type="ECO:0000256" key="7">
    <source>
        <dbReference type="ARBA" id="ARBA00022763"/>
    </source>
</evidence>
<dbReference type="PROSITE" id="PS50173">
    <property type="entry name" value="UMUC"/>
    <property type="match status" value="1"/>
</dbReference>
<accession>A0A3L7A563</accession>
<dbReference type="PANTHER" id="PTHR11076:SF33">
    <property type="entry name" value="DNA POLYMERASE KAPPA"/>
    <property type="match status" value="1"/>
</dbReference>
<dbReference type="EC" id="2.7.7.7" evidence="13"/>
<dbReference type="SUPFAM" id="SSF100879">
    <property type="entry name" value="Lesion bypass DNA polymerase (Y-family), little finger domain"/>
    <property type="match status" value="1"/>
</dbReference>
<keyword evidence="8 13" id="KW-0460">Magnesium</keyword>
<dbReference type="EMBL" id="RCUX01000008">
    <property type="protein sequence ID" value="RLP75000.1"/>
    <property type="molecule type" value="Genomic_DNA"/>
</dbReference>
<feature type="region of interest" description="Disordered" evidence="14">
    <location>
        <begin position="405"/>
        <end position="426"/>
    </location>
</feature>
<dbReference type="Gene3D" id="3.30.1490.100">
    <property type="entry name" value="DNA polymerase, Y-family, little finger domain"/>
    <property type="match status" value="1"/>
</dbReference>
<proteinExistence type="inferred from homology"/>
<organism evidence="16 17">
    <name type="scientific">Mycetocola tolaasinivorans</name>
    <dbReference type="NCBI Taxonomy" id="76635"/>
    <lineage>
        <taxon>Bacteria</taxon>
        <taxon>Bacillati</taxon>
        <taxon>Actinomycetota</taxon>
        <taxon>Actinomycetes</taxon>
        <taxon>Micrococcales</taxon>
        <taxon>Microbacteriaceae</taxon>
        <taxon>Mycetocola</taxon>
    </lineage>
</organism>
<dbReference type="HAMAP" id="MF_01113">
    <property type="entry name" value="DNApol_IV"/>
    <property type="match status" value="1"/>
</dbReference>
<dbReference type="InterPro" id="IPR050116">
    <property type="entry name" value="DNA_polymerase-Y"/>
</dbReference>
<evidence type="ECO:0000256" key="6">
    <source>
        <dbReference type="ARBA" id="ARBA00022723"/>
    </source>
</evidence>
<keyword evidence="4 13" id="KW-0548">Nucleotidyltransferase</keyword>
<dbReference type="Proteomes" id="UP000272503">
    <property type="component" value="Unassembled WGS sequence"/>
</dbReference>
<evidence type="ECO:0000256" key="4">
    <source>
        <dbReference type="ARBA" id="ARBA00022695"/>
    </source>
</evidence>